<dbReference type="Proteomes" id="UP000544090">
    <property type="component" value="Unassembled WGS sequence"/>
</dbReference>
<keyword evidence="3" id="KW-0520">NAD</keyword>
<evidence type="ECO:0000313" key="8">
    <source>
        <dbReference type="Proteomes" id="UP000544090"/>
    </source>
</evidence>
<dbReference type="InterPro" id="IPR012394">
    <property type="entry name" value="Aldehyde_DH_NAD(P)"/>
</dbReference>
<comment type="similarity">
    <text evidence="1 4">Belongs to the aldehyde dehydrogenase family.</text>
</comment>
<dbReference type="FunFam" id="3.40.309.10:FF:000003">
    <property type="entry name" value="Aldehyde dehydrogenase"/>
    <property type="match status" value="1"/>
</dbReference>
<dbReference type="FunFam" id="3.40.605.10:FF:000004">
    <property type="entry name" value="Aldehyde dehydrogenase"/>
    <property type="match status" value="1"/>
</dbReference>
<comment type="caution">
    <text evidence="7">The sequence shown here is derived from an EMBL/GenBank/DDBJ whole genome shotgun (WGS) entry which is preliminary data.</text>
</comment>
<gene>
    <name evidence="7" type="ORF">HGG74_11375</name>
</gene>
<sequence length="464" mass="50189">MDDRGTFEPAPPAEAVARVREGFRTRATVPRRFRAGQLKALRRLISENEADLARALAADLGKHPLESLMSEFVLLEQEIGHALLHLPEWMEETSVKVPLVLQPAQARMVPQPLGVVLIIAPWNYPVQLLLAPLIGALAAGNCAVLKPSELAPATAALLCRLVPQYLDPRVVAIVGGGPETVAGLLHERFDHIFFTGGEQAGRAVLQAAARHLTPVTLELGGKCPAVVVDGHWGNIARRLAHGKFINAGQTCVAPDYVLAVGRAADRLHTHLPEAIREFFGKRPARSNDYGRIVNDEHFERLTGYLGQGTVISGGGTERSSRYIEPTVLTDVDPDSPVMQEEIFGPILPVLQVASLEEAMEFINGRSAPLAAFLFSERPRNQRIFEDSVRAGAIGHNICNAHPLVPGLPFGGVGASGMGAYHGRHSFDTFSQLRPVLSKSALVDTLKVAYPPYSRGKAGVLKRLL</sequence>
<protein>
    <recommendedName>
        <fullName evidence="4">Aldehyde dehydrogenase</fullName>
    </recommendedName>
</protein>
<feature type="domain" description="Aldehyde dehydrogenase" evidence="6">
    <location>
        <begin position="14"/>
        <end position="433"/>
    </location>
</feature>
<dbReference type="PIRSF" id="PIRSF036492">
    <property type="entry name" value="ALDH"/>
    <property type="match status" value="1"/>
</dbReference>
<feature type="active site" evidence="5">
    <location>
        <position position="218"/>
    </location>
</feature>
<dbReference type="PROSITE" id="PS00070">
    <property type="entry name" value="ALDEHYDE_DEHYDR_CYS"/>
    <property type="match status" value="1"/>
</dbReference>
<dbReference type="EMBL" id="JAAZSQ010000009">
    <property type="protein sequence ID" value="NKX55132.1"/>
    <property type="molecule type" value="Genomic_DNA"/>
</dbReference>
<evidence type="ECO:0000313" key="7">
    <source>
        <dbReference type="EMBL" id="NKX55132.1"/>
    </source>
</evidence>
<dbReference type="CDD" id="cd07087">
    <property type="entry name" value="ALDH_F3-13-14_CALDH-like"/>
    <property type="match status" value="1"/>
</dbReference>
<dbReference type="InterPro" id="IPR016162">
    <property type="entry name" value="Ald_DH_N"/>
</dbReference>
<dbReference type="InterPro" id="IPR016161">
    <property type="entry name" value="Ald_DH/histidinol_DH"/>
</dbReference>
<dbReference type="InterPro" id="IPR015590">
    <property type="entry name" value="Aldehyde_DH_dom"/>
</dbReference>
<accession>A0A7X6K497</accession>
<dbReference type="PANTHER" id="PTHR43570">
    <property type="entry name" value="ALDEHYDE DEHYDROGENASE"/>
    <property type="match status" value="1"/>
</dbReference>
<dbReference type="GO" id="GO:0004029">
    <property type="term" value="F:aldehyde dehydrogenase (NAD+) activity"/>
    <property type="evidence" value="ECO:0007669"/>
    <property type="project" value="TreeGrafter"/>
</dbReference>
<dbReference type="GO" id="GO:0006081">
    <property type="term" value="P:aldehyde metabolic process"/>
    <property type="evidence" value="ECO:0007669"/>
    <property type="project" value="InterPro"/>
</dbReference>
<evidence type="ECO:0000256" key="1">
    <source>
        <dbReference type="ARBA" id="ARBA00009986"/>
    </source>
</evidence>
<dbReference type="PANTHER" id="PTHR43570:SF16">
    <property type="entry name" value="ALDEHYDE DEHYDROGENASE TYPE III, ISOFORM Q"/>
    <property type="match status" value="1"/>
</dbReference>
<dbReference type="InterPro" id="IPR016163">
    <property type="entry name" value="Ald_DH_C"/>
</dbReference>
<feature type="active site" evidence="5">
    <location>
        <position position="251"/>
    </location>
</feature>
<dbReference type="InterPro" id="IPR016160">
    <property type="entry name" value="Ald_DH_CS_CYS"/>
</dbReference>
<evidence type="ECO:0000256" key="2">
    <source>
        <dbReference type="ARBA" id="ARBA00023002"/>
    </source>
</evidence>
<proteinExistence type="inferred from homology"/>
<dbReference type="Gene3D" id="3.40.309.10">
    <property type="entry name" value="Aldehyde Dehydrogenase, Chain A, domain 2"/>
    <property type="match status" value="1"/>
</dbReference>
<dbReference type="SUPFAM" id="SSF53720">
    <property type="entry name" value="ALDH-like"/>
    <property type="match status" value="1"/>
</dbReference>
<name>A0A7X6K497_9MICC</name>
<dbReference type="Gene3D" id="3.40.605.10">
    <property type="entry name" value="Aldehyde Dehydrogenase, Chain A, domain 1"/>
    <property type="match status" value="1"/>
</dbReference>
<dbReference type="Pfam" id="PF00171">
    <property type="entry name" value="Aldedh"/>
    <property type="match status" value="1"/>
</dbReference>
<reference evidence="7 8" key="1">
    <citation type="submission" date="2020-04" db="EMBL/GenBank/DDBJ databases">
        <title>Arthrobacter sp. nov.</title>
        <authorList>
            <person name="Liu S."/>
        </authorList>
    </citation>
    <scope>NUCLEOTIDE SEQUENCE [LARGE SCALE GENOMIC DNA]</scope>
    <source>
        <strain evidence="7 8">E918</strain>
    </source>
</reference>
<evidence type="ECO:0000256" key="5">
    <source>
        <dbReference type="PIRSR" id="PIRSR036492-1"/>
    </source>
</evidence>
<evidence type="ECO:0000256" key="4">
    <source>
        <dbReference type="PIRNR" id="PIRNR036492"/>
    </source>
</evidence>
<evidence type="ECO:0000259" key="6">
    <source>
        <dbReference type="Pfam" id="PF00171"/>
    </source>
</evidence>
<dbReference type="RefSeq" id="WP_168486458.1">
    <property type="nucleotide sequence ID" value="NZ_JAAZSQ010000009.1"/>
</dbReference>
<organism evidence="7 8">
    <name type="scientific">Arthrobacter mobilis</name>
    <dbReference type="NCBI Taxonomy" id="2724944"/>
    <lineage>
        <taxon>Bacteria</taxon>
        <taxon>Bacillati</taxon>
        <taxon>Actinomycetota</taxon>
        <taxon>Actinomycetes</taxon>
        <taxon>Micrococcales</taxon>
        <taxon>Micrococcaceae</taxon>
        <taxon>Arthrobacter</taxon>
    </lineage>
</organism>
<dbReference type="GO" id="GO:0005737">
    <property type="term" value="C:cytoplasm"/>
    <property type="evidence" value="ECO:0007669"/>
    <property type="project" value="TreeGrafter"/>
</dbReference>
<keyword evidence="8" id="KW-1185">Reference proteome</keyword>
<keyword evidence="2 4" id="KW-0560">Oxidoreductase</keyword>
<evidence type="ECO:0000256" key="3">
    <source>
        <dbReference type="ARBA" id="ARBA00023027"/>
    </source>
</evidence>
<dbReference type="AlphaFoldDB" id="A0A7X6K497"/>